<evidence type="ECO:0000256" key="7">
    <source>
        <dbReference type="SAM" id="Phobius"/>
    </source>
</evidence>
<protein>
    <submittedName>
        <fullName evidence="8">MFS nicotinic acid transporter Tna1</fullName>
    </submittedName>
</protein>
<keyword evidence="2" id="KW-0813">Transport</keyword>
<dbReference type="InterPro" id="IPR029063">
    <property type="entry name" value="SAM-dependent_MTases_sf"/>
</dbReference>
<dbReference type="Proteomes" id="UP000053958">
    <property type="component" value="Unassembled WGS sequence"/>
</dbReference>
<keyword evidence="3 7" id="KW-0812">Transmembrane</keyword>
<dbReference type="SUPFAM" id="SSF53335">
    <property type="entry name" value="S-adenosyl-L-methionine-dependent methyltransferases"/>
    <property type="match status" value="1"/>
</dbReference>
<dbReference type="STRING" id="1408163.A0A0F4YSI1"/>
<feature type="transmembrane region" description="Helical" evidence="7">
    <location>
        <begin position="370"/>
        <end position="391"/>
    </location>
</feature>
<reference evidence="8 9" key="1">
    <citation type="submission" date="2015-04" db="EMBL/GenBank/DDBJ databases">
        <authorList>
            <person name="Heijne W.H."/>
            <person name="Fedorova N.D."/>
            <person name="Nierman W.C."/>
            <person name="Vollebregt A.W."/>
            <person name="Zhao Z."/>
            <person name="Wu L."/>
            <person name="Kumar M."/>
            <person name="Stam H."/>
            <person name="van den Berg M.A."/>
            <person name="Pel H.J."/>
        </authorList>
    </citation>
    <scope>NUCLEOTIDE SEQUENCE [LARGE SCALE GENOMIC DNA]</scope>
    <source>
        <strain evidence="8 9">CBS 393.64</strain>
    </source>
</reference>
<evidence type="ECO:0000256" key="3">
    <source>
        <dbReference type="ARBA" id="ARBA00022692"/>
    </source>
</evidence>
<sequence>MPDTIPPSEKQIEKSVHLDDNNRVSDDEAVSDFSHVDAKKVLRKMDLRLIPMLAVLYLLSFLDRGNIGNAKIEGLAEDLHLTGAQYNWCYRQTLMGIVTNYHGLLLARLFLEAGLYPGVAFYITMWYCRYEAQFRQALFFSAASVAGAFSGLLAYAIAKMDGVGGYAGWRWIFILEGLATVVVAVIAFFVIYDFPETATFLTEDERAWVIHRLKYQGSDDHTHVEEVEQFKWKYVWDAFTDWQIYLGLLMYWGIVCPLYGSSLFLPTIIKDLGYSSSTAQLLTVPIYITAAGISVLSAWLSDRAGQRSPFIFFFMCCIGCGFIICLAASGRGVPGVVYFGVFLAVAGIYPAFPGNVTWMSNNLAGGYKRAAGMAIHIGVGNLAGAMASNFYRQQDSPRYVLGHSLELGFVAAGLIAVAVLRFSYQRINRLRAEKGTGGYTAEEMSRMGDRSPAFRYIRCMMNDMFIIPVKHGWANILCFYTQPCCSAVKLTHQRGNPAGGAHANAQRSRQKILQMDQPQRPSTSTSTAQVAPTVEVDEDAYSTNNDNATTYSEELTTYTASLTTSARSYEWRHGRRYHSYQAGSYQFPNDEWEQDRLDMVHHVVYRLLGDRLFLAPINPEGMRILDIGTGTGIWPIQMGDLYPTAHFLTFQIVGNDLSPIQPQWMLPQNVEFMIDDVEQDWVCPQPYDYIHCRNLKPGGWIEFQDFEALPYSEDDSVTPDNHLIKMLRYLGEACDKVGRTLNPGPFLKGWVEQAGFTRINEQIFKLPIGAWPKDRRLKELGSFMAVSFIEGVEAFTLTPFIDVLGWSKDEVMEFNAKVRQDVTRREAHPIYNYYVVTAQKPI</sequence>
<dbReference type="PANTHER" id="PTHR43791:SF18">
    <property type="entry name" value="NICOTINIC ACID TRANSPORTER TNA1, PUTATIVE (AFU_ORTHOLOGUE AFUA_3G03820)-RELATED"/>
    <property type="match status" value="1"/>
</dbReference>
<dbReference type="Gene3D" id="1.20.1250.20">
    <property type="entry name" value="MFS general substrate transporter like domains"/>
    <property type="match status" value="1"/>
</dbReference>
<gene>
    <name evidence="8" type="ORF">T310_5369</name>
</gene>
<dbReference type="EMBL" id="LASV01000245">
    <property type="protein sequence ID" value="KKA20593.1"/>
    <property type="molecule type" value="Genomic_DNA"/>
</dbReference>
<dbReference type="GO" id="GO:0022857">
    <property type="term" value="F:transmembrane transporter activity"/>
    <property type="evidence" value="ECO:0007669"/>
    <property type="project" value="InterPro"/>
</dbReference>
<dbReference type="AlphaFoldDB" id="A0A0F4YSI1"/>
<feature type="transmembrane region" description="Helical" evidence="7">
    <location>
        <begin position="249"/>
        <end position="269"/>
    </location>
</feature>
<dbReference type="PANTHER" id="PTHR43791">
    <property type="entry name" value="PERMEASE-RELATED"/>
    <property type="match status" value="1"/>
</dbReference>
<name>A0A0F4YSI1_RASE3</name>
<dbReference type="GeneID" id="25317714"/>
<dbReference type="RefSeq" id="XP_013327205.1">
    <property type="nucleotide sequence ID" value="XM_013471751.1"/>
</dbReference>
<dbReference type="CDD" id="cd02440">
    <property type="entry name" value="AdoMet_MTases"/>
    <property type="match status" value="1"/>
</dbReference>
<dbReference type="GO" id="GO:0016020">
    <property type="term" value="C:membrane"/>
    <property type="evidence" value="ECO:0007669"/>
    <property type="project" value="UniProtKB-SubCell"/>
</dbReference>
<dbReference type="InterPro" id="IPR036259">
    <property type="entry name" value="MFS_trans_sf"/>
</dbReference>
<dbReference type="OrthoDB" id="2962993at2759"/>
<evidence type="ECO:0000313" key="8">
    <source>
        <dbReference type="EMBL" id="KKA20593.1"/>
    </source>
</evidence>
<keyword evidence="4 7" id="KW-1133">Transmembrane helix</keyword>
<dbReference type="InterPro" id="IPR011701">
    <property type="entry name" value="MFS"/>
</dbReference>
<feature type="transmembrane region" description="Helical" evidence="7">
    <location>
        <begin position="137"/>
        <end position="157"/>
    </location>
</feature>
<dbReference type="Gene3D" id="3.40.50.150">
    <property type="entry name" value="Vaccinia Virus protein VP39"/>
    <property type="match status" value="1"/>
</dbReference>
<feature type="transmembrane region" description="Helical" evidence="7">
    <location>
        <begin position="336"/>
        <end position="358"/>
    </location>
</feature>
<evidence type="ECO:0000256" key="5">
    <source>
        <dbReference type="ARBA" id="ARBA00023136"/>
    </source>
</evidence>
<evidence type="ECO:0000256" key="6">
    <source>
        <dbReference type="SAM" id="MobiDB-lite"/>
    </source>
</evidence>
<feature type="compositionally biased region" description="Polar residues" evidence="6">
    <location>
        <begin position="516"/>
        <end position="530"/>
    </location>
</feature>
<proteinExistence type="predicted"/>
<feature type="transmembrane region" description="Helical" evidence="7">
    <location>
        <begin position="105"/>
        <end position="125"/>
    </location>
</feature>
<dbReference type="FunFam" id="1.20.1250.20:FF:000068">
    <property type="entry name" value="MFS general substrate transporter"/>
    <property type="match status" value="1"/>
</dbReference>
<comment type="subcellular location">
    <subcellularLocation>
        <location evidence="1">Membrane</location>
        <topology evidence="1">Multi-pass membrane protein</topology>
    </subcellularLocation>
</comment>
<dbReference type="Pfam" id="PF07690">
    <property type="entry name" value="MFS_1"/>
    <property type="match status" value="1"/>
</dbReference>
<feature type="transmembrane region" description="Helical" evidence="7">
    <location>
        <begin position="312"/>
        <end position="330"/>
    </location>
</feature>
<evidence type="ECO:0000256" key="2">
    <source>
        <dbReference type="ARBA" id="ARBA00022448"/>
    </source>
</evidence>
<evidence type="ECO:0000313" key="9">
    <source>
        <dbReference type="Proteomes" id="UP000053958"/>
    </source>
</evidence>
<feature type="region of interest" description="Disordered" evidence="6">
    <location>
        <begin position="495"/>
        <end position="548"/>
    </location>
</feature>
<feature type="transmembrane region" description="Helical" evidence="7">
    <location>
        <begin position="169"/>
        <end position="192"/>
    </location>
</feature>
<keyword evidence="9" id="KW-1185">Reference proteome</keyword>
<evidence type="ECO:0000256" key="4">
    <source>
        <dbReference type="ARBA" id="ARBA00022989"/>
    </source>
</evidence>
<feature type="transmembrane region" description="Helical" evidence="7">
    <location>
        <begin position="45"/>
        <end position="62"/>
    </location>
</feature>
<evidence type="ECO:0000256" key="1">
    <source>
        <dbReference type="ARBA" id="ARBA00004141"/>
    </source>
</evidence>
<organism evidence="8 9">
    <name type="scientific">Rasamsonia emersonii (strain ATCC 16479 / CBS 393.64 / IMI 116815)</name>
    <dbReference type="NCBI Taxonomy" id="1408163"/>
    <lineage>
        <taxon>Eukaryota</taxon>
        <taxon>Fungi</taxon>
        <taxon>Dikarya</taxon>
        <taxon>Ascomycota</taxon>
        <taxon>Pezizomycotina</taxon>
        <taxon>Eurotiomycetes</taxon>
        <taxon>Eurotiomycetidae</taxon>
        <taxon>Eurotiales</taxon>
        <taxon>Trichocomaceae</taxon>
        <taxon>Rasamsonia</taxon>
    </lineage>
</organism>
<feature type="transmembrane region" description="Helical" evidence="7">
    <location>
        <begin position="281"/>
        <end position="300"/>
    </location>
</feature>
<keyword evidence="5 7" id="KW-0472">Membrane</keyword>
<feature type="transmembrane region" description="Helical" evidence="7">
    <location>
        <begin position="403"/>
        <end position="424"/>
    </location>
</feature>
<dbReference type="SUPFAM" id="SSF103473">
    <property type="entry name" value="MFS general substrate transporter"/>
    <property type="match status" value="1"/>
</dbReference>
<comment type="caution">
    <text evidence="8">The sequence shown here is derived from an EMBL/GenBank/DDBJ whole genome shotgun (WGS) entry which is preliminary data.</text>
</comment>
<dbReference type="Pfam" id="PF13489">
    <property type="entry name" value="Methyltransf_23"/>
    <property type="match status" value="1"/>
</dbReference>
<accession>A0A0F4YSI1</accession>